<dbReference type="InterPro" id="IPR010987">
    <property type="entry name" value="Glutathione-S-Trfase_C-like"/>
</dbReference>
<dbReference type="PROSITE" id="PS50405">
    <property type="entry name" value="GST_CTER"/>
    <property type="match status" value="1"/>
</dbReference>
<feature type="domain" description="GST C-terminal" evidence="6">
    <location>
        <begin position="83"/>
        <end position="204"/>
    </location>
</feature>
<evidence type="ECO:0000313" key="7">
    <source>
        <dbReference type="EMBL" id="JAC16697.1"/>
    </source>
</evidence>
<dbReference type="InterPro" id="IPR036282">
    <property type="entry name" value="Glutathione-S-Trfase_C_sf"/>
</dbReference>
<dbReference type="PANTHER" id="PTHR11571">
    <property type="entry name" value="GLUTATHIONE S-TRANSFERASE"/>
    <property type="match status" value="1"/>
</dbReference>
<dbReference type="Gene3D" id="3.40.30.10">
    <property type="entry name" value="Glutaredoxin"/>
    <property type="match status" value="1"/>
</dbReference>
<dbReference type="Pfam" id="PF14497">
    <property type="entry name" value="GST_C_3"/>
    <property type="match status" value="1"/>
</dbReference>
<dbReference type="CDD" id="cd03192">
    <property type="entry name" value="GST_C_Sigma_like"/>
    <property type="match status" value="1"/>
</dbReference>
<dbReference type="SUPFAM" id="SSF52833">
    <property type="entry name" value="Thioredoxin-like"/>
    <property type="match status" value="1"/>
</dbReference>
<dbReference type="FunFam" id="3.40.30.10:FF:000258">
    <property type="entry name" value="Glutathione S-transferase"/>
    <property type="match status" value="1"/>
</dbReference>
<dbReference type="GO" id="GO:0006749">
    <property type="term" value="P:glutathione metabolic process"/>
    <property type="evidence" value="ECO:0007669"/>
    <property type="project" value="TreeGrafter"/>
</dbReference>
<dbReference type="FunFam" id="1.20.1050.10:FF:000030">
    <property type="entry name" value="Glutathione S-transferase S1"/>
    <property type="match status" value="1"/>
</dbReference>
<evidence type="ECO:0000256" key="2">
    <source>
        <dbReference type="ARBA" id="ARBA00022679"/>
    </source>
</evidence>
<comment type="catalytic activity">
    <reaction evidence="4">
        <text>RX + glutathione = an S-substituted glutathione + a halide anion + H(+)</text>
        <dbReference type="Rhea" id="RHEA:16437"/>
        <dbReference type="ChEBI" id="CHEBI:15378"/>
        <dbReference type="ChEBI" id="CHEBI:16042"/>
        <dbReference type="ChEBI" id="CHEBI:17792"/>
        <dbReference type="ChEBI" id="CHEBI:57925"/>
        <dbReference type="ChEBI" id="CHEBI:90779"/>
        <dbReference type="EC" id="2.5.1.18"/>
    </reaction>
</comment>
<name>A0A023F659_TRIIF</name>
<dbReference type="EMBL" id="GBBI01002015">
    <property type="protein sequence ID" value="JAC16697.1"/>
    <property type="molecule type" value="mRNA"/>
</dbReference>
<dbReference type="InterPro" id="IPR040079">
    <property type="entry name" value="Glutathione_S-Trfase"/>
</dbReference>
<dbReference type="Pfam" id="PF02798">
    <property type="entry name" value="GST_N"/>
    <property type="match status" value="1"/>
</dbReference>
<reference evidence="7" key="1">
    <citation type="journal article" date="2014" name="PLoS Negl. Trop. Dis.">
        <title>An updated insight into the Sialotranscriptome of Triatoma infestans: developmental stage and geographic variations.</title>
        <authorList>
            <person name="Schwarz A."/>
            <person name="Medrano-Mercado N."/>
            <person name="Schaub G.A."/>
            <person name="Struchiner C.J."/>
            <person name="Bargues M.D."/>
            <person name="Levy M.Z."/>
            <person name="Ribeiro J.M."/>
        </authorList>
    </citation>
    <scope>NUCLEOTIDE SEQUENCE</scope>
    <source>
        <strain evidence="7">Chile</strain>
        <tissue evidence="7">Salivary glands</tissue>
    </source>
</reference>
<dbReference type="GO" id="GO:0004364">
    <property type="term" value="F:glutathione transferase activity"/>
    <property type="evidence" value="ECO:0007669"/>
    <property type="project" value="UniProtKB-EC"/>
</dbReference>
<keyword evidence="2 7" id="KW-0808">Transferase</keyword>
<dbReference type="InterPro" id="IPR036249">
    <property type="entry name" value="Thioredoxin-like_sf"/>
</dbReference>
<protein>
    <recommendedName>
        <fullName evidence="1">glutathione transferase</fullName>
        <ecNumber evidence="1">2.5.1.18</ecNumber>
    </recommendedName>
</protein>
<evidence type="ECO:0000259" key="6">
    <source>
        <dbReference type="PROSITE" id="PS50405"/>
    </source>
</evidence>
<dbReference type="InterPro" id="IPR050213">
    <property type="entry name" value="GST_superfamily"/>
</dbReference>
<feature type="domain" description="GST N-terminal" evidence="5">
    <location>
        <begin position="2"/>
        <end position="81"/>
    </location>
</feature>
<sequence>MPTYKLLYFNIMGLGEPIRYMLSYLGEDFEDNRIDDYRKWQTQIKSKMPFGKLPLLEIGDKKVHQTIAICRYLGKKAKLVGDNDWEDLEIDIIIDTLSDFRTAIWTYFYNRDEANKKRVKGPLFNVTIPLYLGKFDNIIKVNGYLANGKLSWADIYFVAILEYFSFMIEQDIATNYENIRQLRDKIHGIPNIKKWLDKRPETVW</sequence>
<dbReference type="PROSITE" id="PS50404">
    <property type="entry name" value="GST_NTER"/>
    <property type="match status" value="1"/>
</dbReference>
<organism evidence="7">
    <name type="scientific">Triatoma infestans</name>
    <name type="common">Assassin bug</name>
    <dbReference type="NCBI Taxonomy" id="30076"/>
    <lineage>
        <taxon>Eukaryota</taxon>
        <taxon>Metazoa</taxon>
        <taxon>Ecdysozoa</taxon>
        <taxon>Arthropoda</taxon>
        <taxon>Hexapoda</taxon>
        <taxon>Insecta</taxon>
        <taxon>Pterygota</taxon>
        <taxon>Neoptera</taxon>
        <taxon>Paraneoptera</taxon>
        <taxon>Hemiptera</taxon>
        <taxon>Heteroptera</taxon>
        <taxon>Panheteroptera</taxon>
        <taxon>Cimicomorpha</taxon>
        <taxon>Reduviidae</taxon>
        <taxon>Triatominae</taxon>
        <taxon>Triatoma</taxon>
    </lineage>
</organism>
<dbReference type="InterPro" id="IPR004046">
    <property type="entry name" value="GST_C"/>
</dbReference>
<dbReference type="CDD" id="cd03039">
    <property type="entry name" value="GST_N_Sigma_like"/>
    <property type="match status" value="1"/>
</dbReference>
<evidence type="ECO:0000256" key="4">
    <source>
        <dbReference type="ARBA" id="ARBA00047960"/>
    </source>
</evidence>
<dbReference type="PANTHER" id="PTHR11571:SF224">
    <property type="entry name" value="HEMATOPOIETIC PROSTAGLANDIN D SYNTHASE"/>
    <property type="match status" value="1"/>
</dbReference>
<dbReference type="SFLD" id="SFLDS00019">
    <property type="entry name" value="Glutathione_Transferase_(cytos"/>
    <property type="match status" value="1"/>
</dbReference>
<dbReference type="Gene3D" id="1.20.1050.10">
    <property type="match status" value="1"/>
</dbReference>
<dbReference type="SFLD" id="SFLDG01205">
    <property type="entry name" value="AMPS.1"/>
    <property type="match status" value="1"/>
</dbReference>
<comment type="similarity">
    <text evidence="3">Belongs to the GST superfamily. Sigma family.</text>
</comment>
<evidence type="ECO:0000256" key="1">
    <source>
        <dbReference type="ARBA" id="ARBA00012452"/>
    </source>
</evidence>
<accession>A0A023F659</accession>
<dbReference type="EC" id="2.5.1.18" evidence="1"/>
<dbReference type="InterPro" id="IPR004045">
    <property type="entry name" value="Glutathione_S-Trfase_N"/>
</dbReference>
<evidence type="ECO:0000256" key="3">
    <source>
        <dbReference type="ARBA" id="ARBA00038317"/>
    </source>
</evidence>
<proteinExistence type="evidence at transcript level"/>
<evidence type="ECO:0000259" key="5">
    <source>
        <dbReference type="PROSITE" id="PS50404"/>
    </source>
</evidence>
<dbReference type="SUPFAM" id="SSF47616">
    <property type="entry name" value="GST C-terminal domain-like"/>
    <property type="match status" value="1"/>
</dbReference>
<dbReference type="SFLD" id="SFLDG00363">
    <property type="entry name" value="AMPS_(cytGST):_Alpha-__Mu-__Pi"/>
    <property type="match status" value="1"/>
</dbReference>
<dbReference type="AlphaFoldDB" id="A0A023F659"/>